<name>A0AA40CTY4_9PEZI</name>
<dbReference type="EMBL" id="JAULSV010000003">
    <property type="protein sequence ID" value="KAK0649163.1"/>
    <property type="molecule type" value="Genomic_DNA"/>
</dbReference>
<gene>
    <name evidence="3" type="ORF">B0T16DRAFT_409537</name>
</gene>
<accession>A0AA40CTY4</accession>
<feature type="compositionally biased region" description="Basic and acidic residues" evidence="1">
    <location>
        <begin position="1"/>
        <end position="16"/>
    </location>
</feature>
<evidence type="ECO:0000313" key="4">
    <source>
        <dbReference type="Proteomes" id="UP001174936"/>
    </source>
</evidence>
<organism evidence="3 4">
    <name type="scientific">Cercophora newfieldiana</name>
    <dbReference type="NCBI Taxonomy" id="92897"/>
    <lineage>
        <taxon>Eukaryota</taxon>
        <taxon>Fungi</taxon>
        <taxon>Dikarya</taxon>
        <taxon>Ascomycota</taxon>
        <taxon>Pezizomycotina</taxon>
        <taxon>Sordariomycetes</taxon>
        <taxon>Sordariomycetidae</taxon>
        <taxon>Sordariales</taxon>
        <taxon>Lasiosphaeriaceae</taxon>
        <taxon>Cercophora</taxon>
    </lineage>
</organism>
<keyword evidence="4" id="KW-1185">Reference proteome</keyword>
<evidence type="ECO:0000256" key="2">
    <source>
        <dbReference type="SAM" id="Phobius"/>
    </source>
</evidence>
<evidence type="ECO:0000256" key="1">
    <source>
        <dbReference type="SAM" id="MobiDB-lite"/>
    </source>
</evidence>
<reference evidence="3" key="1">
    <citation type="submission" date="2023-06" db="EMBL/GenBank/DDBJ databases">
        <title>Genome-scale phylogeny and comparative genomics of the fungal order Sordariales.</title>
        <authorList>
            <consortium name="Lawrence Berkeley National Laboratory"/>
            <person name="Hensen N."/>
            <person name="Bonometti L."/>
            <person name="Westerberg I."/>
            <person name="Brannstrom I.O."/>
            <person name="Guillou S."/>
            <person name="Cros-Aarteil S."/>
            <person name="Calhoun S."/>
            <person name="Haridas S."/>
            <person name="Kuo A."/>
            <person name="Mondo S."/>
            <person name="Pangilinan J."/>
            <person name="Riley R."/>
            <person name="Labutti K."/>
            <person name="Andreopoulos B."/>
            <person name="Lipzen A."/>
            <person name="Chen C."/>
            <person name="Yanf M."/>
            <person name="Daum C."/>
            <person name="Ng V."/>
            <person name="Clum A."/>
            <person name="Steindorff A."/>
            <person name="Ohm R."/>
            <person name="Martin F."/>
            <person name="Silar P."/>
            <person name="Natvig D."/>
            <person name="Lalanne C."/>
            <person name="Gautier V."/>
            <person name="Ament-Velasquez S.L."/>
            <person name="Kruys A."/>
            <person name="Hutchinson M.I."/>
            <person name="Powell A.J."/>
            <person name="Barry K."/>
            <person name="Miller A.N."/>
            <person name="Grigoriev I.V."/>
            <person name="Debuchy R."/>
            <person name="Gladieux P."/>
            <person name="Thoren M.H."/>
            <person name="Johannesson H."/>
        </authorList>
    </citation>
    <scope>NUCLEOTIDE SEQUENCE</scope>
    <source>
        <strain evidence="3">SMH2532-1</strain>
    </source>
</reference>
<feature type="transmembrane region" description="Helical" evidence="2">
    <location>
        <begin position="47"/>
        <end position="68"/>
    </location>
</feature>
<protein>
    <submittedName>
        <fullName evidence="3">Uncharacterized protein</fullName>
    </submittedName>
</protein>
<dbReference type="Proteomes" id="UP001174936">
    <property type="component" value="Unassembled WGS sequence"/>
</dbReference>
<comment type="caution">
    <text evidence="3">The sequence shown here is derived from an EMBL/GenBank/DDBJ whole genome shotgun (WGS) entry which is preliminary data.</text>
</comment>
<feature type="transmembrane region" description="Helical" evidence="2">
    <location>
        <begin position="89"/>
        <end position="108"/>
    </location>
</feature>
<keyword evidence="2" id="KW-0472">Membrane</keyword>
<feature type="region of interest" description="Disordered" evidence="1">
    <location>
        <begin position="1"/>
        <end position="27"/>
    </location>
</feature>
<proteinExistence type="predicted"/>
<evidence type="ECO:0000313" key="3">
    <source>
        <dbReference type="EMBL" id="KAK0649163.1"/>
    </source>
</evidence>
<sequence length="172" mass="19233">MEYKTQERNDKGRIELPSEWETTQEPPTAMSTLPRELLLPYPAWTTYLFRGTVAVYETGVLAFAVWLFTKWQRYKPDDGNGLPFPKERLAIPLIVMVAALLTNLSALIATATKRYHVAGLWRWAALLDAAVGALGLYGSITMTTGADNGKNMAEIPWHRHYTTAATMLFALG</sequence>
<feature type="transmembrane region" description="Helical" evidence="2">
    <location>
        <begin position="120"/>
        <end position="140"/>
    </location>
</feature>
<keyword evidence="2" id="KW-1133">Transmembrane helix</keyword>
<keyword evidence="2" id="KW-0812">Transmembrane</keyword>
<dbReference type="AlphaFoldDB" id="A0AA40CTY4"/>